<feature type="domain" description="Prephenate dehydratase" evidence="7">
    <location>
        <begin position="22"/>
        <end position="201"/>
    </location>
</feature>
<evidence type="ECO:0000256" key="4">
    <source>
        <dbReference type="ARBA" id="ARBA00023141"/>
    </source>
</evidence>
<evidence type="ECO:0000256" key="2">
    <source>
        <dbReference type="ARBA" id="ARBA00013147"/>
    </source>
</evidence>
<evidence type="ECO:0000256" key="1">
    <source>
        <dbReference type="ARBA" id="ARBA00004741"/>
    </source>
</evidence>
<proteinExistence type="predicted"/>
<dbReference type="PANTHER" id="PTHR21022:SF19">
    <property type="entry name" value="PREPHENATE DEHYDRATASE-RELATED"/>
    <property type="match status" value="1"/>
</dbReference>
<dbReference type="InterPro" id="IPR002912">
    <property type="entry name" value="ACT_dom"/>
</dbReference>
<protein>
    <recommendedName>
        <fullName evidence="2">prephenate dehydratase</fullName>
        <ecNumber evidence="2">4.2.1.51</ecNumber>
    </recommendedName>
</protein>
<dbReference type="CDD" id="cd04905">
    <property type="entry name" value="ACT_CM-PDT"/>
    <property type="match status" value="1"/>
</dbReference>
<feature type="domain" description="ACT" evidence="8">
    <location>
        <begin position="214"/>
        <end position="291"/>
    </location>
</feature>
<gene>
    <name evidence="9" type="ORF">UFOPK1740_00516</name>
</gene>
<dbReference type="NCBIfam" id="NF008865">
    <property type="entry name" value="PRK11898.1"/>
    <property type="match status" value="1"/>
</dbReference>
<dbReference type="PROSITE" id="PS51671">
    <property type="entry name" value="ACT"/>
    <property type="match status" value="1"/>
</dbReference>
<keyword evidence="6" id="KW-0456">Lyase</keyword>
<dbReference type="UniPathway" id="UPA00121">
    <property type="reaction ID" value="UER00345"/>
</dbReference>
<dbReference type="PANTHER" id="PTHR21022">
    <property type="entry name" value="PREPHENATE DEHYDRATASE P PROTEIN"/>
    <property type="match status" value="1"/>
</dbReference>
<dbReference type="PIRSF" id="PIRSF001500">
    <property type="entry name" value="Chor_mut_pdt_Ppr"/>
    <property type="match status" value="1"/>
</dbReference>
<evidence type="ECO:0000259" key="7">
    <source>
        <dbReference type="PROSITE" id="PS51171"/>
    </source>
</evidence>
<dbReference type="Gene3D" id="3.30.70.260">
    <property type="match status" value="1"/>
</dbReference>
<dbReference type="AlphaFoldDB" id="A0A6J6EQN0"/>
<dbReference type="InterPro" id="IPR001086">
    <property type="entry name" value="Preph_deHydtase"/>
</dbReference>
<sequence>MILLLSKLFHQSLSKKTVSNQKLVYLGPPGTFTHAAIDLMTVPWSGEIVAEKEVSDVVFAVESGSADAGLVPLENSVEGDVLSTLDELIFRAAQCFINEEIVVPISFVLAVPSSTKNAPVTKVLTHPHAAAQCKEFIKANKIEVEFTASTADACRIVAERKEAGLGAIAATKGADTFGLFVKQTRLEDFAGGKTRMALISRNLSSPTGHDKTTLVITPVADRNGLLSDILTCFAKRDIGLTSISSRPLKTRLGEYTFMVSARGHIGEPTLQAAIMDVSNLGAAVKVLGSYPMNPEISSARVGESLPPGSVTSDVLKEWVERLVKAATEVPR</sequence>
<dbReference type="GO" id="GO:0005737">
    <property type="term" value="C:cytoplasm"/>
    <property type="evidence" value="ECO:0007669"/>
    <property type="project" value="TreeGrafter"/>
</dbReference>
<dbReference type="InterPro" id="IPR045865">
    <property type="entry name" value="ACT-like_dom_sf"/>
</dbReference>
<keyword evidence="3" id="KW-0028">Amino-acid biosynthesis</keyword>
<evidence type="ECO:0000259" key="8">
    <source>
        <dbReference type="PROSITE" id="PS51671"/>
    </source>
</evidence>
<evidence type="ECO:0000256" key="5">
    <source>
        <dbReference type="ARBA" id="ARBA00023222"/>
    </source>
</evidence>
<keyword evidence="5" id="KW-0584">Phenylalanine biosynthesis</keyword>
<dbReference type="GO" id="GO:0009094">
    <property type="term" value="P:L-phenylalanine biosynthetic process"/>
    <property type="evidence" value="ECO:0007669"/>
    <property type="project" value="UniProtKB-UniPathway"/>
</dbReference>
<dbReference type="SUPFAM" id="SSF55021">
    <property type="entry name" value="ACT-like"/>
    <property type="match status" value="1"/>
</dbReference>
<dbReference type="InterPro" id="IPR008242">
    <property type="entry name" value="Chor_mutase/pphenate_deHydtase"/>
</dbReference>
<dbReference type="PROSITE" id="PS51171">
    <property type="entry name" value="PREPHENATE_DEHYDR_3"/>
    <property type="match status" value="1"/>
</dbReference>
<evidence type="ECO:0000313" key="9">
    <source>
        <dbReference type="EMBL" id="CAB4575198.1"/>
    </source>
</evidence>
<reference evidence="9" key="1">
    <citation type="submission" date="2020-05" db="EMBL/GenBank/DDBJ databases">
        <authorList>
            <person name="Chiriac C."/>
            <person name="Salcher M."/>
            <person name="Ghai R."/>
            <person name="Kavagutti S V."/>
        </authorList>
    </citation>
    <scope>NUCLEOTIDE SEQUENCE</scope>
</reference>
<evidence type="ECO:0000256" key="3">
    <source>
        <dbReference type="ARBA" id="ARBA00022605"/>
    </source>
</evidence>
<dbReference type="EMBL" id="CAEZTU010000014">
    <property type="protein sequence ID" value="CAB4575198.1"/>
    <property type="molecule type" value="Genomic_DNA"/>
</dbReference>
<dbReference type="SUPFAM" id="SSF53850">
    <property type="entry name" value="Periplasmic binding protein-like II"/>
    <property type="match status" value="1"/>
</dbReference>
<organism evidence="9">
    <name type="scientific">freshwater metagenome</name>
    <dbReference type="NCBI Taxonomy" id="449393"/>
    <lineage>
        <taxon>unclassified sequences</taxon>
        <taxon>metagenomes</taxon>
        <taxon>ecological metagenomes</taxon>
    </lineage>
</organism>
<keyword evidence="4" id="KW-0057">Aromatic amino acid biosynthesis</keyword>
<dbReference type="GO" id="GO:0004664">
    <property type="term" value="F:prephenate dehydratase activity"/>
    <property type="evidence" value="ECO:0007669"/>
    <property type="project" value="UniProtKB-EC"/>
</dbReference>
<name>A0A6J6EQN0_9ZZZZ</name>
<dbReference type="Gene3D" id="3.40.190.10">
    <property type="entry name" value="Periplasmic binding protein-like II"/>
    <property type="match status" value="2"/>
</dbReference>
<dbReference type="EC" id="4.2.1.51" evidence="2"/>
<evidence type="ECO:0000256" key="6">
    <source>
        <dbReference type="ARBA" id="ARBA00023239"/>
    </source>
</evidence>
<comment type="pathway">
    <text evidence="1">Amino-acid biosynthesis; L-phenylalanine biosynthesis; phenylpyruvate from prephenate: step 1/1.</text>
</comment>
<dbReference type="Pfam" id="PF00800">
    <property type="entry name" value="PDT"/>
    <property type="match status" value="1"/>
</dbReference>
<accession>A0A6J6EQN0</accession>